<dbReference type="Pfam" id="PF12884">
    <property type="entry name" value="TORC_N"/>
    <property type="match status" value="1"/>
</dbReference>
<accession>A0A7M5X8B9</accession>
<dbReference type="EnsemblMetazoa" id="CLYHEMT019437.1">
    <property type="protein sequence ID" value="CLYHEMP019437.1"/>
    <property type="gene ID" value="CLYHEMG019437"/>
</dbReference>
<feature type="region of interest" description="Disordered" evidence="10">
    <location>
        <begin position="33"/>
        <end position="55"/>
    </location>
</feature>
<evidence type="ECO:0000256" key="10">
    <source>
        <dbReference type="SAM" id="MobiDB-lite"/>
    </source>
</evidence>
<dbReference type="GO" id="GO:0045944">
    <property type="term" value="P:positive regulation of transcription by RNA polymerase II"/>
    <property type="evidence" value="ECO:0007669"/>
    <property type="project" value="TreeGrafter"/>
</dbReference>
<dbReference type="GO" id="GO:0051289">
    <property type="term" value="P:protein homotetramerization"/>
    <property type="evidence" value="ECO:0007669"/>
    <property type="project" value="InterPro"/>
</dbReference>
<evidence type="ECO:0000313" key="12">
    <source>
        <dbReference type="EnsemblMetazoa" id="CLYHEMP019437.1"/>
    </source>
</evidence>
<sequence length="532" mass="59377">MANPRKFSDKLEIIRRKEEEANAAFVKIMREVSDARTKTPGQTGHMPPPATWGRSPELMNMKQRFKGGSLPNVNMSQNPMAMQGMYPPGMPDIYTNRHGPLPQQGHRYMNVGQAHMRRMEPPSGPIFPSKNKRSYTVHASSPYQNNIHHSHSPNNLLPDQGNDSGSMWRRTFSDSAIHQTLQQHPKKNIEGSPLQNNSSGPRVINTAPIPIEGNESLASPQFVGSPPVSMAYANDTTNNTKNMQMQANTSSLPDLSNLSIPSPIHAPIDAEQENSAANSPNQNNHVSPEQPQFHVPSYRNPGRRPVGKQIYPRQIGSNPDVLESLHREQKLNLNFANHDKQDNISINTSTANQSAPLSPVTPPPFYWNSTPMSPLATSDLIQQQQQQNSPQAELQQQMSQFQIHGGENVNNGMGNPPPYPYINENETSNNFNYPFQKQSLYRINSGPAQFNSRSNHGDESKQMCDRQLDSELQKIRQQDNANSELSEADLNSVRVDLDPLDFGDVQILSGDNSQLVDQGAEESFRLERAGYQ</sequence>
<dbReference type="InterPro" id="IPR024786">
    <property type="entry name" value="TORC"/>
</dbReference>
<evidence type="ECO:0000259" key="11">
    <source>
        <dbReference type="Pfam" id="PF12884"/>
    </source>
</evidence>
<dbReference type="GO" id="GO:0008140">
    <property type="term" value="F:cAMP response element binding protein binding"/>
    <property type="evidence" value="ECO:0007669"/>
    <property type="project" value="InterPro"/>
</dbReference>
<feature type="region of interest" description="Disordered" evidence="10">
    <location>
        <begin position="142"/>
        <end position="168"/>
    </location>
</feature>
<dbReference type="PANTHER" id="PTHR13589:SF15">
    <property type="entry name" value="CREB-REGULATED TRANSCRIPTION COACTIVATOR, ISOFORM B"/>
    <property type="match status" value="1"/>
</dbReference>
<dbReference type="RefSeq" id="XP_066928240.1">
    <property type="nucleotide sequence ID" value="XM_067072139.1"/>
</dbReference>
<evidence type="ECO:0000256" key="7">
    <source>
        <dbReference type="ARBA" id="ARBA00023159"/>
    </source>
</evidence>
<organism evidence="12 13">
    <name type="scientific">Clytia hemisphaerica</name>
    <dbReference type="NCBI Taxonomy" id="252671"/>
    <lineage>
        <taxon>Eukaryota</taxon>
        <taxon>Metazoa</taxon>
        <taxon>Cnidaria</taxon>
        <taxon>Hydrozoa</taxon>
        <taxon>Hydroidolina</taxon>
        <taxon>Leptothecata</taxon>
        <taxon>Obeliida</taxon>
        <taxon>Clytiidae</taxon>
        <taxon>Clytia</taxon>
    </lineage>
</organism>
<comment type="similarity">
    <text evidence="3">Belongs to the TORC family.</text>
</comment>
<dbReference type="AlphaFoldDB" id="A0A7M5X8B9"/>
<evidence type="ECO:0000256" key="8">
    <source>
        <dbReference type="ARBA" id="ARBA00023163"/>
    </source>
</evidence>
<keyword evidence="9" id="KW-0539">Nucleus</keyword>
<keyword evidence="5" id="KW-0597">Phosphoprotein</keyword>
<keyword evidence="13" id="KW-1185">Reference proteome</keyword>
<dbReference type="InterPro" id="IPR024783">
    <property type="entry name" value="TORC_N"/>
</dbReference>
<proteinExistence type="inferred from homology"/>
<evidence type="ECO:0000256" key="9">
    <source>
        <dbReference type="ARBA" id="ARBA00023242"/>
    </source>
</evidence>
<feature type="domain" description="Transducer of regulated CREB activity N-terminal" evidence="11">
    <location>
        <begin position="3"/>
        <end position="71"/>
    </location>
</feature>
<reference evidence="12" key="1">
    <citation type="submission" date="2021-01" db="UniProtKB">
        <authorList>
            <consortium name="EnsemblMetazoa"/>
        </authorList>
    </citation>
    <scope>IDENTIFICATION</scope>
</reference>
<dbReference type="GO" id="GO:0005634">
    <property type="term" value="C:nucleus"/>
    <property type="evidence" value="ECO:0007669"/>
    <property type="project" value="UniProtKB-SubCell"/>
</dbReference>
<dbReference type="OrthoDB" id="8947034at2759"/>
<dbReference type="GO" id="GO:0005737">
    <property type="term" value="C:cytoplasm"/>
    <property type="evidence" value="ECO:0007669"/>
    <property type="project" value="UniProtKB-SubCell"/>
</dbReference>
<feature type="compositionally biased region" description="Polar residues" evidence="10">
    <location>
        <begin position="273"/>
        <end position="290"/>
    </location>
</feature>
<dbReference type="Proteomes" id="UP000594262">
    <property type="component" value="Unplaced"/>
</dbReference>
<evidence type="ECO:0000256" key="5">
    <source>
        <dbReference type="ARBA" id="ARBA00022553"/>
    </source>
</evidence>
<feature type="compositionally biased region" description="Polar residues" evidence="10">
    <location>
        <begin position="142"/>
        <end position="165"/>
    </location>
</feature>
<evidence type="ECO:0000256" key="2">
    <source>
        <dbReference type="ARBA" id="ARBA00004496"/>
    </source>
</evidence>
<feature type="region of interest" description="Disordered" evidence="10">
    <location>
        <begin position="446"/>
        <end position="466"/>
    </location>
</feature>
<evidence type="ECO:0000256" key="4">
    <source>
        <dbReference type="ARBA" id="ARBA00022490"/>
    </source>
</evidence>
<dbReference type="PANTHER" id="PTHR13589">
    <property type="entry name" value="CREB-REGULATED TRANSCRIPTION COACTIVATOR"/>
    <property type="match status" value="1"/>
</dbReference>
<keyword evidence="7" id="KW-0010">Activator</keyword>
<keyword evidence="4" id="KW-0963">Cytoplasm</keyword>
<evidence type="ECO:0000256" key="3">
    <source>
        <dbReference type="ARBA" id="ARBA00007167"/>
    </source>
</evidence>
<evidence type="ECO:0000256" key="1">
    <source>
        <dbReference type="ARBA" id="ARBA00004123"/>
    </source>
</evidence>
<evidence type="ECO:0000313" key="13">
    <source>
        <dbReference type="Proteomes" id="UP000594262"/>
    </source>
</evidence>
<feature type="region of interest" description="Disordered" evidence="10">
    <location>
        <begin position="180"/>
        <end position="208"/>
    </location>
</feature>
<comment type="subcellular location">
    <subcellularLocation>
        <location evidence="2">Cytoplasm</location>
    </subcellularLocation>
    <subcellularLocation>
        <location evidence="1">Nucleus</location>
    </subcellularLocation>
</comment>
<feature type="compositionally biased region" description="Basic and acidic residues" evidence="10">
    <location>
        <begin position="455"/>
        <end position="466"/>
    </location>
</feature>
<protein>
    <recommendedName>
        <fullName evidence="11">Transducer of regulated CREB activity N-terminal domain-containing protein</fullName>
    </recommendedName>
</protein>
<dbReference type="GeneID" id="136815699"/>
<evidence type="ECO:0000256" key="6">
    <source>
        <dbReference type="ARBA" id="ARBA00023015"/>
    </source>
</evidence>
<keyword evidence="6" id="KW-0805">Transcription regulation</keyword>
<feature type="region of interest" description="Disordered" evidence="10">
    <location>
        <begin position="273"/>
        <end position="316"/>
    </location>
</feature>
<name>A0A7M5X8B9_9CNID</name>
<keyword evidence="8" id="KW-0804">Transcription</keyword>